<dbReference type="AlphaFoldDB" id="A0A392NRB1"/>
<keyword evidence="3" id="KW-0238">DNA-binding</keyword>
<name>A0A392NRB1_9FABA</name>
<comment type="subcellular location">
    <subcellularLocation>
        <location evidence="1">Nucleus</location>
    </subcellularLocation>
</comment>
<evidence type="ECO:0000256" key="2">
    <source>
        <dbReference type="ARBA" id="ARBA00023015"/>
    </source>
</evidence>
<evidence type="ECO:0000256" key="4">
    <source>
        <dbReference type="ARBA" id="ARBA00023163"/>
    </source>
</evidence>
<dbReference type="InterPro" id="IPR015300">
    <property type="entry name" value="DNA-bd_pseudobarrel_sf"/>
</dbReference>
<dbReference type="EMBL" id="LXQA010048852">
    <property type="protein sequence ID" value="MCI02353.1"/>
    <property type="molecule type" value="Genomic_DNA"/>
</dbReference>
<keyword evidence="4" id="KW-0804">Transcription</keyword>
<evidence type="ECO:0000313" key="7">
    <source>
        <dbReference type="Proteomes" id="UP000265520"/>
    </source>
</evidence>
<evidence type="ECO:0000256" key="3">
    <source>
        <dbReference type="ARBA" id="ARBA00023125"/>
    </source>
</evidence>
<evidence type="ECO:0000256" key="1">
    <source>
        <dbReference type="ARBA" id="ARBA00004123"/>
    </source>
</evidence>
<accession>A0A392NRB1</accession>
<dbReference type="GO" id="GO:0005634">
    <property type="term" value="C:nucleus"/>
    <property type="evidence" value="ECO:0007669"/>
    <property type="project" value="UniProtKB-SubCell"/>
</dbReference>
<keyword evidence="5" id="KW-0539">Nucleus</keyword>
<protein>
    <submittedName>
        <fullName evidence="6">Replication protein A1-like protein</fullName>
    </submittedName>
</protein>
<evidence type="ECO:0000313" key="6">
    <source>
        <dbReference type="EMBL" id="MCI02353.1"/>
    </source>
</evidence>
<proteinExistence type="predicted"/>
<dbReference type="SUPFAM" id="SSF101936">
    <property type="entry name" value="DNA-binding pseudobarrel domain"/>
    <property type="match status" value="2"/>
</dbReference>
<organism evidence="6 7">
    <name type="scientific">Trifolium medium</name>
    <dbReference type="NCBI Taxonomy" id="97028"/>
    <lineage>
        <taxon>Eukaryota</taxon>
        <taxon>Viridiplantae</taxon>
        <taxon>Streptophyta</taxon>
        <taxon>Embryophyta</taxon>
        <taxon>Tracheophyta</taxon>
        <taxon>Spermatophyta</taxon>
        <taxon>Magnoliopsida</taxon>
        <taxon>eudicotyledons</taxon>
        <taxon>Gunneridae</taxon>
        <taxon>Pentapetalae</taxon>
        <taxon>rosids</taxon>
        <taxon>fabids</taxon>
        <taxon>Fabales</taxon>
        <taxon>Fabaceae</taxon>
        <taxon>Papilionoideae</taxon>
        <taxon>50 kb inversion clade</taxon>
        <taxon>NPAAA clade</taxon>
        <taxon>Hologalegina</taxon>
        <taxon>IRL clade</taxon>
        <taxon>Trifolieae</taxon>
        <taxon>Trifolium</taxon>
    </lineage>
</organism>
<keyword evidence="7" id="KW-1185">Reference proteome</keyword>
<dbReference type="Proteomes" id="UP000265520">
    <property type="component" value="Unassembled WGS sequence"/>
</dbReference>
<dbReference type="GO" id="GO:0003677">
    <property type="term" value="F:DNA binding"/>
    <property type="evidence" value="ECO:0007669"/>
    <property type="project" value="UniProtKB-KW"/>
</dbReference>
<sequence length="176" mass="19930">MFSDDFGEEIGRVASLVDSKENQFECLVEKINGNVYFTLGWGALRDFYDIRFGAWLMLLYMGGGQFGLILHDRFHQHVDSPLFTPPMKFAIDMMLPYDGFGEYAFEEDATTIKLVDDCGNKWNCTLVYVTFPFKHFKVGGEWSRLVAARRLAVGESVTVGAQANGHSQAIYLLFDP</sequence>
<evidence type="ECO:0000256" key="5">
    <source>
        <dbReference type="ARBA" id="ARBA00023242"/>
    </source>
</evidence>
<reference evidence="6 7" key="1">
    <citation type="journal article" date="2018" name="Front. Plant Sci.">
        <title>Red Clover (Trifolium pratense) and Zigzag Clover (T. medium) - A Picture of Genomic Similarities and Differences.</title>
        <authorList>
            <person name="Dluhosova J."/>
            <person name="Istvanek J."/>
            <person name="Nedelnik J."/>
            <person name="Repkova J."/>
        </authorList>
    </citation>
    <scope>NUCLEOTIDE SEQUENCE [LARGE SCALE GENOMIC DNA]</scope>
    <source>
        <strain evidence="7">cv. 10/8</strain>
        <tissue evidence="6">Leaf</tissue>
    </source>
</reference>
<comment type="caution">
    <text evidence="6">The sequence shown here is derived from an EMBL/GenBank/DDBJ whole genome shotgun (WGS) entry which is preliminary data.</text>
</comment>
<keyword evidence="2" id="KW-0805">Transcription regulation</keyword>
<gene>
    <name evidence="6" type="ORF">A2U01_0023385</name>
</gene>